<dbReference type="InParanoid" id="S8E5B5"/>
<accession>S8E5B5</accession>
<name>S8E5B5_FOMSC</name>
<gene>
    <name evidence="1" type="ORF">FOMPIDRAFT_85688</name>
</gene>
<dbReference type="OrthoDB" id="48988at2759"/>
<evidence type="ECO:0000313" key="1">
    <source>
        <dbReference type="EMBL" id="EPS99897.1"/>
    </source>
</evidence>
<proteinExistence type="predicted"/>
<organism evidence="1 2">
    <name type="scientific">Fomitopsis schrenkii</name>
    <name type="common">Brown rot fungus</name>
    <dbReference type="NCBI Taxonomy" id="2126942"/>
    <lineage>
        <taxon>Eukaryota</taxon>
        <taxon>Fungi</taxon>
        <taxon>Dikarya</taxon>
        <taxon>Basidiomycota</taxon>
        <taxon>Agaricomycotina</taxon>
        <taxon>Agaricomycetes</taxon>
        <taxon>Polyporales</taxon>
        <taxon>Fomitopsis</taxon>
    </lineage>
</organism>
<reference evidence="1 2" key="1">
    <citation type="journal article" date="2012" name="Science">
        <title>The Paleozoic origin of enzymatic lignin decomposition reconstructed from 31 fungal genomes.</title>
        <authorList>
            <person name="Floudas D."/>
            <person name="Binder M."/>
            <person name="Riley R."/>
            <person name="Barry K."/>
            <person name="Blanchette R.A."/>
            <person name="Henrissat B."/>
            <person name="Martinez A.T."/>
            <person name="Otillar R."/>
            <person name="Spatafora J.W."/>
            <person name="Yadav J.S."/>
            <person name="Aerts A."/>
            <person name="Benoit I."/>
            <person name="Boyd A."/>
            <person name="Carlson A."/>
            <person name="Copeland A."/>
            <person name="Coutinho P.M."/>
            <person name="de Vries R.P."/>
            <person name="Ferreira P."/>
            <person name="Findley K."/>
            <person name="Foster B."/>
            <person name="Gaskell J."/>
            <person name="Glotzer D."/>
            <person name="Gorecki P."/>
            <person name="Heitman J."/>
            <person name="Hesse C."/>
            <person name="Hori C."/>
            <person name="Igarashi K."/>
            <person name="Jurgens J.A."/>
            <person name="Kallen N."/>
            <person name="Kersten P."/>
            <person name="Kohler A."/>
            <person name="Kuees U."/>
            <person name="Kumar T.K.A."/>
            <person name="Kuo A."/>
            <person name="LaButti K."/>
            <person name="Larrondo L.F."/>
            <person name="Lindquist E."/>
            <person name="Ling A."/>
            <person name="Lombard V."/>
            <person name="Lucas S."/>
            <person name="Lundell T."/>
            <person name="Martin R."/>
            <person name="McLaughlin D.J."/>
            <person name="Morgenstern I."/>
            <person name="Morin E."/>
            <person name="Murat C."/>
            <person name="Nagy L.G."/>
            <person name="Nolan M."/>
            <person name="Ohm R.A."/>
            <person name="Patyshakuliyeva A."/>
            <person name="Rokas A."/>
            <person name="Ruiz-Duenas F.J."/>
            <person name="Sabat G."/>
            <person name="Salamov A."/>
            <person name="Samejima M."/>
            <person name="Schmutz J."/>
            <person name="Slot J.C."/>
            <person name="St John F."/>
            <person name="Stenlid J."/>
            <person name="Sun H."/>
            <person name="Sun S."/>
            <person name="Syed K."/>
            <person name="Tsang A."/>
            <person name="Wiebenga A."/>
            <person name="Young D."/>
            <person name="Pisabarro A."/>
            <person name="Eastwood D.C."/>
            <person name="Martin F."/>
            <person name="Cullen D."/>
            <person name="Grigoriev I.V."/>
            <person name="Hibbett D.S."/>
        </authorList>
    </citation>
    <scope>NUCLEOTIDE SEQUENCE</scope>
    <source>
        <strain evidence="2">FP-58527</strain>
    </source>
</reference>
<keyword evidence="2" id="KW-1185">Reference proteome</keyword>
<dbReference type="Proteomes" id="UP000015241">
    <property type="component" value="Unassembled WGS sequence"/>
</dbReference>
<dbReference type="AlphaFoldDB" id="S8E5B5"/>
<evidence type="ECO:0000313" key="2">
    <source>
        <dbReference type="Proteomes" id="UP000015241"/>
    </source>
</evidence>
<dbReference type="HOGENOM" id="CLU_2026783_0_0_1"/>
<protein>
    <submittedName>
        <fullName evidence="1">Uncharacterized protein</fullName>
    </submittedName>
</protein>
<sequence length="122" mass="12978">MFPTLKAFGVGAIRWSTLGGSVHTRPLSAQTKHGETDACDSRTLEVLPDLSRPTYSCFQPYKAWAGTPDIVNWFAPAVAPVLVAQTNPSPRSVSKKKGASTAQITIASSMSKVGGLPYFTGH</sequence>
<dbReference type="EMBL" id="KE504153">
    <property type="protein sequence ID" value="EPS99897.1"/>
    <property type="molecule type" value="Genomic_DNA"/>
</dbReference>